<dbReference type="GeneID" id="9944869"/>
<dbReference type="RefSeq" id="XP_003143030.1">
    <property type="nucleotide sequence ID" value="XM_003142982.1"/>
</dbReference>
<gene>
    <name evidence="1" type="ORF">LOAG_07449</name>
</gene>
<dbReference type="OrthoDB" id="5864059at2759"/>
<dbReference type="KEGG" id="loa:LOAG_07449"/>
<accession>A0A1S0TVK1</accession>
<dbReference type="InParanoid" id="A0A1S0TVK1"/>
<sequence>MSAMKKWLQTDDPCSGEDRMDTVNEYNLHIGYQFHGSYFKKTFNKLYYCKWTAIKGCLSGDNQVPGSSTFGSTESVATTGRRSELIEFVNSVPILHNYDDDVTIRFELYAFSFNS</sequence>
<organism evidence="1">
    <name type="scientific">Loa loa</name>
    <name type="common">Eye worm</name>
    <name type="synonym">Filaria loa</name>
    <dbReference type="NCBI Taxonomy" id="7209"/>
    <lineage>
        <taxon>Eukaryota</taxon>
        <taxon>Metazoa</taxon>
        <taxon>Ecdysozoa</taxon>
        <taxon>Nematoda</taxon>
        <taxon>Chromadorea</taxon>
        <taxon>Rhabditida</taxon>
        <taxon>Spirurina</taxon>
        <taxon>Spiruromorpha</taxon>
        <taxon>Filarioidea</taxon>
        <taxon>Onchocercidae</taxon>
        <taxon>Loa</taxon>
    </lineage>
</organism>
<dbReference type="CTD" id="9944869"/>
<proteinExistence type="predicted"/>
<dbReference type="EMBL" id="JH712101">
    <property type="protein sequence ID" value="EFO21038.1"/>
    <property type="molecule type" value="Genomic_DNA"/>
</dbReference>
<protein>
    <submittedName>
        <fullName evidence="1">Uncharacterized protein</fullName>
    </submittedName>
</protein>
<name>A0A1S0TVK1_LOALO</name>
<evidence type="ECO:0000313" key="1">
    <source>
        <dbReference type="EMBL" id="EFO21038.1"/>
    </source>
</evidence>
<dbReference type="AlphaFoldDB" id="A0A1S0TVK1"/>
<reference evidence="1" key="1">
    <citation type="submission" date="2012-04" db="EMBL/GenBank/DDBJ databases">
        <title>The Genome Sequence of Loa loa.</title>
        <authorList>
            <consortium name="The Broad Institute Genome Sequencing Platform"/>
            <consortium name="Broad Institute Genome Sequencing Center for Infectious Disease"/>
            <person name="Nutman T.B."/>
            <person name="Fink D.L."/>
            <person name="Russ C."/>
            <person name="Young S."/>
            <person name="Zeng Q."/>
            <person name="Gargeya S."/>
            <person name="Alvarado L."/>
            <person name="Berlin A."/>
            <person name="Chapman S.B."/>
            <person name="Chen Z."/>
            <person name="Freedman E."/>
            <person name="Gellesch M."/>
            <person name="Goldberg J."/>
            <person name="Griggs A."/>
            <person name="Gujja S."/>
            <person name="Heilman E.R."/>
            <person name="Heiman D."/>
            <person name="Howarth C."/>
            <person name="Mehta T."/>
            <person name="Neiman D."/>
            <person name="Pearson M."/>
            <person name="Roberts A."/>
            <person name="Saif S."/>
            <person name="Shea T."/>
            <person name="Shenoy N."/>
            <person name="Sisk P."/>
            <person name="Stolte C."/>
            <person name="Sykes S."/>
            <person name="White J."/>
            <person name="Yandava C."/>
            <person name="Haas B."/>
            <person name="Henn M.R."/>
            <person name="Nusbaum C."/>
            <person name="Birren B."/>
        </authorList>
    </citation>
    <scope>NUCLEOTIDE SEQUENCE [LARGE SCALE GENOMIC DNA]</scope>
</reference>